<dbReference type="AlphaFoldDB" id="A0A175W9S5"/>
<gene>
    <name evidence="1" type="ORF">MMYC01_204256</name>
</gene>
<reference evidence="1 2" key="1">
    <citation type="journal article" date="2016" name="Genome Announc.">
        <title>Genome Sequence of Madurella mycetomatis mm55, Isolated from a Human Mycetoma Case in Sudan.</title>
        <authorList>
            <person name="Smit S."/>
            <person name="Derks M.F."/>
            <person name="Bervoets S."/>
            <person name="Fahal A."/>
            <person name="van Leeuwen W."/>
            <person name="van Belkum A."/>
            <person name="van de Sande W.W."/>
        </authorList>
    </citation>
    <scope>NUCLEOTIDE SEQUENCE [LARGE SCALE GENOMIC DNA]</scope>
    <source>
        <strain evidence="2">mm55</strain>
    </source>
</reference>
<dbReference type="VEuPathDB" id="FungiDB:MMYC01_204256"/>
<keyword evidence="2" id="KW-1185">Reference proteome</keyword>
<organism evidence="1 2">
    <name type="scientific">Madurella mycetomatis</name>
    <dbReference type="NCBI Taxonomy" id="100816"/>
    <lineage>
        <taxon>Eukaryota</taxon>
        <taxon>Fungi</taxon>
        <taxon>Dikarya</taxon>
        <taxon>Ascomycota</taxon>
        <taxon>Pezizomycotina</taxon>
        <taxon>Sordariomycetes</taxon>
        <taxon>Sordariomycetidae</taxon>
        <taxon>Sordariales</taxon>
        <taxon>Sordariales incertae sedis</taxon>
        <taxon>Madurella</taxon>
    </lineage>
</organism>
<protein>
    <submittedName>
        <fullName evidence="1">Uncharacterized protein</fullName>
    </submittedName>
</protein>
<dbReference type="EMBL" id="LCTW02000066">
    <property type="protein sequence ID" value="KXX80201.1"/>
    <property type="molecule type" value="Genomic_DNA"/>
</dbReference>
<evidence type="ECO:0000313" key="2">
    <source>
        <dbReference type="Proteomes" id="UP000078237"/>
    </source>
</evidence>
<sequence>MTDLFVMATPTITDLPVSATFLREIGDEVEYQVFCATTDNVRPQSAPCDFLHFATVEVGSEGMTLDVTRGSTILEISSAIVISVTGSATCTFMGSDTTSARCSGELVSRQTTEILGTYSIFSTTVTETMSTTIGDISTQTLRLSVSGENLPTQTSSARKLAQRATLACVIAILGGIAMI</sequence>
<proteinExistence type="predicted"/>
<name>A0A175W9S5_9PEZI</name>
<evidence type="ECO:0000313" key="1">
    <source>
        <dbReference type="EMBL" id="KXX80201.1"/>
    </source>
</evidence>
<accession>A0A175W9S5</accession>
<dbReference type="Proteomes" id="UP000078237">
    <property type="component" value="Unassembled WGS sequence"/>
</dbReference>
<comment type="caution">
    <text evidence="1">The sequence shown here is derived from an EMBL/GenBank/DDBJ whole genome shotgun (WGS) entry which is preliminary data.</text>
</comment>